<dbReference type="Gene3D" id="3.40.50.2300">
    <property type="match status" value="2"/>
</dbReference>
<dbReference type="SUPFAM" id="SSF53822">
    <property type="entry name" value="Periplasmic binding protein-like I"/>
    <property type="match status" value="1"/>
</dbReference>
<dbReference type="AlphaFoldDB" id="A0A0U3LV03"/>
<dbReference type="InterPro" id="IPR046335">
    <property type="entry name" value="LacI/GalR-like_sensor"/>
</dbReference>
<dbReference type="InterPro" id="IPR010982">
    <property type="entry name" value="Lambda_DNA-bd_dom_sf"/>
</dbReference>
<dbReference type="InterPro" id="IPR028082">
    <property type="entry name" value="Peripla_BP_I"/>
</dbReference>
<organism evidence="2 3">
    <name type="scientific">Roseateles depolymerans</name>
    <dbReference type="NCBI Taxonomy" id="76731"/>
    <lineage>
        <taxon>Bacteria</taxon>
        <taxon>Pseudomonadati</taxon>
        <taxon>Pseudomonadota</taxon>
        <taxon>Betaproteobacteria</taxon>
        <taxon>Burkholderiales</taxon>
        <taxon>Sphaerotilaceae</taxon>
        <taxon>Roseateles</taxon>
    </lineage>
</organism>
<keyword evidence="3" id="KW-1185">Reference proteome</keyword>
<evidence type="ECO:0000256" key="1">
    <source>
        <dbReference type="SAM" id="MobiDB-lite"/>
    </source>
</evidence>
<dbReference type="STRING" id="76731.RD2015_4478"/>
<evidence type="ECO:0000313" key="3">
    <source>
        <dbReference type="Proteomes" id="UP000060699"/>
    </source>
</evidence>
<dbReference type="SUPFAM" id="SSF47413">
    <property type="entry name" value="lambda repressor-like DNA-binding domains"/>
    <property type="match status" value="1"/>
</dbReference>
<dbReference type="SMART" id="SM00354">
    <property type="entry name" value="HTH_LACI"/>
    <property type="match status" value="1"/>
</dbReference>
<dbReference type="PATRIC" id="fig|76731.3.peg.4587"/>
<dbReference type="PROSITE" id="PS50932">
    <property type="entry name" value="HTH_LACI_2"/>
    <property type="match status" value="1"/>
</dbReference>
<accession>A0A0U3LV03</accession>
<dbReference type="Pfam" id="PF13377">
    <property type="entry name" value="Peripla_BP_3"/>
    <property type="match status" value="1"/>
</dbReference>
<reference evidence="2 3" key="1">
    <citation type="submission" date="2015-12" db="EMBL/GenBank/DDBJ databases">
        <title>Complete genome of Roseateles depolymerans KCTC 42856.</title>
        <authorList>
            <person name="Kim K.M."/>
        </authorList>
    </citation>
    <scope>NUCLEOTIDE SEQUENCE [LARGE SCALE GENOMIC DNA]</scope>
    <source>
        <strain evidence="2 3">KCTC 42856</strain>
    </source>
</reference>
<dbReference type="PRINTS" id="PR00036">
    <property type="entry name" value="HTHLACI"/>
</dbReference>
<dbReference type="EMBL" id="CP013729">
    <property type="protein sequence ID" value="ALV08919.1"/>
    <property type="molecule type" value="Genomic_DNA"/>
</dbReference>
<sequence length="408" mass="44064">MVWTVRSKPGSRLRDRVLQRSARTSGLPPALQPAPRTEPPTPAHEPPALRQNPRMPKPATIIDVAREAGVSIKTVSRVVNREAGVHAETREQVERVMARLNYRPKQSARSLAGGRSFLIGLLYYDPSAAFVGGVQQGATLRCREAGYHLVVESLHNDAPDLPMQVDRMVSALRPDGMILTPPLCDNPQVLQALRDSQTPCVLISPAADNPEHPSVRMDDVHAAEEITNLLISLGHQRIAIIKGARDQVASKRRYQGYAAALKAHGIALDKDMVVQGDFTFPTGVEAAYQLLSRRQRPTAVFASNDEMALGVLVAAQRLGLEVPGDLSIAGFDDTPAAARVWPPLTTVRQPMDEMARAAVDLLVGTRGGEGAAQEGGAGGQHRVLKHELIVRDSTAASVDKPTRARKAS</sequence>
<dbReference type="Gene3D" id="1.10.260.40">
    <property type="entry name" value="lambda repressor-like DNA-binding domains"/>
    <property type="match status" value="1"/>
</dbReference>
<dbReference type="CDD" id="cd01545">
    <property type="entry name" value="PBP1_SalR"/>
    <property type="match status" value="1"/>
</dbReference>
<protein>
    <submittedName>
        <fullName evidence="2">Transcriptional regulator</fullName>
    </submittedName>
</protein>
<dbReference type="InterPro" id="IPR000843">
    <property type="entry name" value="HTH_LacI"/>
</dbReference>
<gene>
    <name evidence="2" type="ORF">RD2015_4478</name>
</gene>
<feature type="compositionally biased region" description="Pro residues" evidence="1">
    <location>
        <begin position="30"/>
        <end position="45"/>
    </location>
</feature>
<dbReference type="Proteomes" id="UP000060699">
    <property type="component" value="Chromosome"/>
</dbReference>
<evidence type="ECO:0000313" key="2">
    <source>
        <dbReference type="EMBL" id="ALV08919.1"/>
    </source>
</evidence>
<dbReference type="GO" id="GO:0000976">
    <property type="term" value="F:transcription cis-regulatory region binding"/>
    <property type="evidence" value="ECO:0007669"/>
    <property type="project" value="TreeGrafter"/>
</dbReference>
<name>A0A0U3LV03_9BURK</name>
<feature type="region of interest" description="Disordered" evidence="1">
    <location>
        <begin position="1"/>
        <end position="56"/>
    </location>
</feature>
<proteinExistence type="predicted"/>
<dbReference type="Pfam" id="PF00356">
    <property type="entry name" value="LacI"/>
    <property type="match status" value="1"/>
</dbReference>
<dbReference type="GO" id="GO:0003700">
    <property type="term" value="F:DNA-binding transcription factor activity"/>
    <property type="evidence" value="ECO:0007669"/>
    <property type="project" value="TreeGrafter"/>
</dbReference>
<dbReference type="PROSITE" id="PS00356">
    <property type="entry name" value="HTH_LACI_1"/>
    <property type="match status" value="1"/>
</dbReference>
<dbReference type="CDD" id="cd01392">
    <property type="entry name" value="HTH_LacI"/>
    <property type="match status" value="1"/>
</dbReference>
<dbReference type="PANTHER" id="PTHR30146:SF153">
    <property type="entry name" value="LACTOSE OPERON REPRESSOR"/>
    <property type="match status" value="1"/>
</dbReference>
<dbReference type="PANTHER" id="PTHR30146">
    <property type="entry name" value="LACI-RELATED TRANSCRIPTIONAL REPRESSOR"/>
    <property type="match status" value="1"/>
</dbReference>
<dbReference type="KEGG" id="rdp:RD2015_4478"/>